<dbReference type="Gene3D" id="3.30.565.10">
    <property type="entry name" value="Histidine kinase-like ATPase, C-terminal domain"/>
    <property type="match status" value="1"/>
</dbReference>
<evidence type="ECO:0000256" key="6">
    <source>
        <dbReference type="ARBA" id="ARBA00023012"/>
    </source>
</evidence>
<dbReference type="Gene3D" id="1.10.287.130">
    <property type="match status" value="1"/>
</dbReference>
<sequence length="612" mass="69753">MTKRKIQIIVGLMCLALIGLIGFQWYWIREAIAIKNDQFNQKVSESVQQVVHRLEKQEMMYLLQRRIETEQQKSRLDRIAQLRDMPMKRTTPPKPKTPVQEMAPRVQPRMEIAIGPNGEEIHYQIITEAVPTDVLSPNFRVMVDHQQRIIEEFFQAQQYGMAGIDEFMRRRLDDERRLGNAMRGMAEPEIRRKGDILKKDSVTRNVANRKVALPENSKGPKQKSKAILSAGEPDRAELLKEVMKDFIYTKRPIEQRVNRFLLDTLLKRQLIQNGVTLPYEFAVRGAVPGKSSDSLIFSTVSMRPGEWEERSYKASLFPNETFGTQNALYVFFPDQQRYILSNMGVMFGGSGILIIVIMACFYMAVTTILRQKKLSDIKNDFINNMTHEFKTPISTIALAAEMAHENSASLMETPKGARLDRYLGIIREENKRLGTHVEKVLQMALLDKGHVKLKITETNIHDLIGAALNGQSVQIEQKEGEVDLNFDAEEDVVAADEVHISNILNNLIDNAIKYSPEKLHLTINTKNENGGIAISITDKGIGMSREQQQRVFDTFYRVPTGNVHDVKGFGLGLSYVKKMVEAHEGTVRLQSKPGEGSTFTIWLPVRKEEQIV</sequence>
<gene>
    <name evidence="9" type="ORF">GCM10007423_59570</name>
</gene>
<comment type="caution">
    <text evidence="9">The sequence shown here is derived from an EMBL/GenBank/DDBJ whole genome shotgun (WGS) entry which is preliminary data.</text>
</comment>
<keyword evidence="7" id="KW-0812">Transmembrane</keyword>
<name>A0ABQ1ZAX8_9BACT</name>
<reference evidence="10" key="1">
    <citation type="journal article" date="2019" name="Int. J. Syst. Evol. Microbiol.">
        <title>The Global Catalogue of Microorganisms (GCM) 10K type strain sequencing project: providing services to taxonomists for standard genome sequencing and annotation.</title>
        <authorList>
            <consortium name="The Broad Institute Genomics Platform"/>
            <consortium name="The Broad Institute Genome Sequencing Center for Infectious Disease"/>
            <person name="Wu L."/>
            <person name="Ma J."/>
        </authorList>
    </citation>
    <scope>NUCLEOTIDE SEQUENCE [LARGE SCALE GENOMIC DNA]</scope>
    <source>
        <strain evidence="10">CGMCC 1.15288</strain>
    </source>
</reference>
<keyword evidence="7" id="KW-0472">Membrane</keyword>
<dbReference type="EMBL" id="BMIA01000006">
    <property type="protein sequence ID" value="GGH53759.1"/>
    <property type="molecule type" value="Genomic_DNA"/>
</dbReference>
<proteinExistence type="predicted"/>
<dbReference type="Proteomes" id="UP000600214">
    <property type="component" value="Unassembled WGS sequence"/>
</dbReference>
<dbReference type="CDD" id="cd00075">
    <property type="entry name" value="HATPase"/>
    <property type="match status" value="1"/>
</dbReference>
<feature type="transmembrane region" description="Helical" evidence="7">
    <location>
        <begin position="343"/>
        <end position="365"/>
    </location>
</feature>
<keyword evidence="10" id="KW-1185">Reference proteome</keyword>
<organism evidence="9 10">
    <name type="scientific">Dyadobacter endophyticus</name>
    <dbReference type="NCBI Taxonomy" id="1749036"/>
    <lineage>
        <taxon>Bacteria</taxon>
        <taxon>Pseudomonadati</taxon>
        <taxon>Bacteroidota</taxon>
        <taxon>Cytophagia</taxon>
        <taxon>Cytophagales</taxon>
        <taxon>Spirosomataceae</taxon>
        <taxon>Dyadobacter</taxon>
    </lineage>
</organism>
<dbReference type="InterPro" id="IPR003594">
    <property type="entry name" value="HATPase_dom"/>
</dbReference>
<feature type="domain" description="Histidine kinase" evidence="8">
    <location>
        <begin position="384"/>
        <end position="607"/>
    </location>
</feature>
<evidence type="ECO:0000313" key="10">
    <source>
        <dbReference type="Proteomes" id="UP000600214"/>
    </source>
</evidence>
<dbReference type="InterPro" id="IPR036890">
    <property type="entry name" value="HATPase_C_sf"/>
</dbReference>
<keyword evidence="7" id="KW-1133">Transmembrane helix</keyword>
<dbReference type="Pfam" id="PF02518">
    <property type="entry name" value="HATPase_c"/>
    <property type="match status" value="1"/>
</dbReference>
<keyword evidence="3" id="KW-0597">Phosphoprotein</keyword>
<evidence type="ECO:0000256" key="4">
    <source>
        <dbReference type="ARBA" id="ARBA00022679"/>
    </source>
</evidence>
<dbReference type="PANTHER" id="PTHR43711">
    <property type="entry name" value="TWO-COMPONENT HISTIDINE KINASE"/>
    <property type="match status" value="1"/>
</dbReference>
<dbReference type="InterPro" id="IPR003661">
    <property type="entry name" value="HisK_dim/P_dom"/>
</dbReference>
<dbReference type="InterPro" id="IPR050736">
    <property type="entry name" value="Sensor_HK_Regulatory"/>
</dbReference>
<dbReference type="PRINTS" id="PR00344">
    <property type="entry name" value="BCTRLSENSOR"/>
</dbReference>
<dbReference type="SMART" id="SM00388">
    <property type="entry name" value="HisKA"/>
    <property type="match status" value="1"/>
</dbReference>
<evidence type="ECO:0000259" key="8">
    <source>
        <dbReference type="PROSITE" id="PS50109"/>
    </source>
</evidence>
<evidence type="ECO:0000256" key="2">
    <source>
        <dbReference type="ARBA" id="ARBA00012438"/>
    </source>
</evidence>
<dbReference type="Pfam" id="PF00512">
    <property type="entry name" value="HisKA"/>
    <property type="match status" value="1"/>
</dbReference>
<dbReference type="InterPro" id="IPR004358">
    <property type="entry name" value="Sig_transdc_His_kin-like_C"/>
</dbReference>
<keyword evidence="6" id="KW-0902">Two-component regulatory system</keyword>
<dbReference type="SMART" id="SM00387">
    <property type="entry name" value="HATPase_c"/>
    <property type="match status" value="1"/>
</dbReference>
<evidence type="ECO:0000256" key="1">
    <source>
        <dbReference type="ARBA" id="ARBA00000085"/>
    </source>
</evidence>
<accession>A0ABQ1ZAX8</accession>
<dbReference type="InterPro" id="IPR005467">
    <property type="entry name" value="His_kinase_dom"/>
</dbReference>
<evidence type="ECO:0000256" key="7">
    <source>
        <dbReference type="SAM" id="Phobius"/>
    </source>
</evidence>
<evidence type="ECO:0000256" key="3">
    <source>
        <dbReference type="ARBA" id="ARBA00022553"/>
    </source>
</evidence>
<dbReference type="PANTHER" id="PTHR43711:SF26">
    <property type="entry name" value="SENSOR HISTIDINE KINASE RCSC"/>
    <property type="match status" value="1"/>
</dbReference>
<dbReference type="PROSITE" id="PS50109">
    <property type="entry name" value="HIS_KIN"/>
    <property type="match status" value="1"/>
</dbReference>
<dbReference type="EC" id="2.7.13.3" evidence="2"/>
<keyword evidence="4" id="KW-0808">Transferase</keyword>
<feature type="transmembrane region" description="Helical" evidence="7">
    <location>
        <begin position="7"/>
        <end position="28"/>
    </location>
</feature>
<evidence type="ECO:0000313" key="9">
    <source>
        <dbReference type="EMBL" id="GGH53759.1"/>
    </source>
</evidence>
<evidence type="ECO:0000256" key="5">
    <source>
        <dbReference type="ARBA" id="ARBA00022777"/>
    </source>
</evidence>
<dbReference type="SUPFAM" id="SSF55874">
    <property type="entry name" value="ATPase domain of HSP90 chaperone/DNA topoisomerase II/histidine kinase"/>
    <property type="match status" value="1"/>
</dbReference>
<comment type="catalytic activity">
    <reaction evidence="1">
        <text>ATP + protein L-histidine = ADP + protein N-phospho-L-histidine.</text>
        <dbReference type="EC" id="2.7.13.3"/>
    </reaction>
</comment>
<protein>
    <recommendedName>
        <fullName evidence="2">histidine kinase</fullName>
        <ecNumber evidence="2">2.7.13.3</ecNumber>
    </recommendedName>
</protein>
<dbReference type="CDD" id="cd00082">
    <property type="entry name" value="HisKA"/>
    <property type="match status" value="1"/>
</dbReference>
<dbReference type="InterPro" id="IPR036097">
    <property type="entry name" value="HisK_dim/P_sf"/>
</dbReference>
<keyword evidence="5" id="KW-0418">Kinase</keyword>
<dbReference type="SUPFAM" id="SSF47384">
    <property type="entry name" value="Homodimeric domain of signal transducing histidine kinase"/>
    <property type="match status" value="1"/>
</dbReference>
<dbReference type="RefSeq" id="WP_188938966.1">
    <property type="nucleotide sequence ID" value="NZ_BMIA01000006.1"/>
</dbReference>